<dbReference type="InterPro" id="IPR036259">
    <property type="entry name" value="MFS_trans_sf"/>
</dbReference>
<dbReference type="KEGG" id="lgi:LOTGIDRAFT_152636"/>
<gene>
    <name evidence="7" type="ORF">LOTGIDRAFT_152636</name>
</gene>
<dbReference type="InterPro" id="IPR010291">
    <property type="entry name" value="Ion_channel_UNC-93"/>
</dbReference>
<dbReference type="EMBL" id="KB201304">
    <property type="protein sequence ID" value="ESO97545.1"/>
    <property type="molecule type" value="Genomic_DNA"/>
</dbReference>
<evidence type="ECO:0000256" key="1">
    <source>
        <dbReference type="ARBA" id="ARBA00004141"/>
    </source>
</evidence>
<evidence type="ECO:0000256" key="2">
    <source>
        <dbReference type="ARBA" id="ARBA00009172"/>
    </source>
</evidence>
<dbReference type="Gene3D" id="1.20.1250.20">
    <property type="entry name" value="MFS general substrate transporter like domains"/>
    <property type="match status" value="1"/>
</dbReference>
<dbReference type="PANTHER" id="PTHR19444">
    <property type="entry name" value="UNC-93 RELATED"/>
    <property type="match status" value="1"/>
</dbReference>
<evidence type="ECO:0008006" key="9">
    <source>
        <dbReference type="Google" id="ProtNLM"/>
    </source>
</evidence>
<keyword evidence="5 6" id="KW-0472">Membrane</keyword>
<dbReference type="OMA" id="GHIENDV"/>
<evidence type="ECO:0000256" key="6">
    <source>
        <dbReference type="SAM" id="Phobius"/>
    </source>
</evidence>
<evidence type="ECO:0000313" key="7">
    <source>
        <dbReference type="EMBL" id="ESO97545.1"/>
    </source>
</evidence>
<feature type="transmembrane region" description="Helical" evidence="6">
    <location>
        <begin position="26"/>
        <end position="43"/>
    </location>
</feature>
<dbReference type="GO" id="GO:0016020">
    <property type="term" value="C:membrane"/>
    <property type="evidence" value="ECO:0007669"/>
    <property type="project" value="UniProtKB-SubCell"/>
</dbReference>
<sequence length="450" mass="48941">MCNETSVALNTDSRDENEVKRPLKDTLVLSFSFLAIYTSYLAIQNLQSSLNEEGSLGVVALSCLYGTIILSGILAPSFIKIVGAKRSLVIAWIIHTVYVGSNFYPSWATLIPSSVLLGGIAGPMWTSQGLYLTANGNAYSKLINENFHSALSKLNGIFFTCYEATQIIGNLISSLVLSKSSSVENNNTAISCGAEFCATASNVTSVIEKPDQNVIYILLGIFLACDLVGLCLTFFFLPELKMKASQDKPISNSVVSCCTTMVDKKMLLLIPTFMSNAMTLGILFADYTQAFISCSLGISMVGFIMASYGGTTAVLALFVSRMAKYTGRYSLFIVGNIIDAAMPIALLYWNPSPDHPAFFYIVPTVWGVAEAILQAQFNSLVSIMFEEKLDSAFANYHTSKALAFTATFVLGTFLCLKTRLYIAIGVSLFGFLGYISAELVFHRQTMSIQK</sequence>
<dbReference type="AlphaFoldDB" id="V4ARS1"/>
<dbReference type="InterPro" id="IPR051951">
    <property type="entry name" value="UNC-93_regulatory"/>
</dbReference>
<dbReference type="HOGENOM" id="CLU_025356_1_1_1"/>
<dbReference type="Proteomes" id="UP000030746">
    <property type="component" value="Unassembled WGS sequence"/>
</dbReference>
<feature type="transmembrane region" description="Helical" evidence="6">
    <location>
        <begin position="357"/>
        <end position="381"/>
    </location>
</feature>
<proteinExistence type="inferred from homology"/>
<dbReference type="CTD" id="20235733"/>
<keyword evidence="4 6" id="KW-1133">Transmembrane helix</keyword>
<reference evidence="7 8" key="1">
    <citation type="journal article" date="2013" name="Nature">
        <title>Insights into bilaterian evolution from three spiralian genomes.</title>
        <authorList>
            <person name="Simakov O."/>
            <person name="Marletaz F."/>
            <person name="Cho S.J."/>
            <person name="Edsinger-Gonzales E."/>
            <person name="Havlak P."/>
            <person name="Hellsten U."/>
            <person name="Kuo D.H."/>
            <person name="Larsson T."/>
            <person name="Lv J."/>
            <person name="Arendt D."/>
            <person name="Savage R."/>
            <person name="Osoegawa K."/>
            <person name="de Jong P."/>
            <person name="Grimwood J."/>
            <person name="Chapman J.A."/>
            <person name="Shapiro H."/>
            <person name="Aerts A."/>
            <person name="Otillar R.P."/>
            <person name="Terry A.Y."/>
            <person name="Boore J.L."/>
            <person name="Grigoriev I.V."/>
            <person name="Lindberg D.R."/>
            <person name="Seaver E.C."/>
            <person name="Weisblat D.A."/>
            <person name="Putnam N.H."/>
            <person name="Rokhsar D.S."/>
        </authorList>
    </citation>
    <scope>NUCLEOTIDE SEQUENCE [LARGE SCALE GENOMIC DNA]</scope>
</reference>
<protein>
    <recommendedName>
        <fullName evidence="9">Major facilitator superfamily (MFS) profile domain-containing protein</fullName>
    </recommendedName>
</protein>
<feature type="transmembrane region" description="Helical" evidence="6">
    <location>
        <begin position="331"/>
        <end position="351"/>
    </location>
</feature>
<dbReference type="OrthoDB" id="78663at2759"/>
<dbReference type="GeneID" id="20235733"/>
<keyword evidence="8" id="KW-1185">Reference proteome</keyword>
<dbReference type="SUPFAM" id="SSF103473">
    <property type="entry name" value="MFS general substrate transporter"/>
    <property type="match status" value="1"/>
</dbReference>
<evidence type="ECO:0000256" key="3">
    <source>
        <dbReference type="ARBA" id="ARBA00022692"/>
    </source>
</evidence>
<evidence type="ECO:0000256" key="4">
    <source>
        <dbReference type="ARBA" id="ARBA00022989"/>
    </source>
</evidence>
<evidence type="ECO:0000313" key="8">
    <source>
        <dbReference type="Proteomes" id="UP000030746"/>
    </source>
</evidence>
<dbReference type="PANTHER" id="PTHR19444:SF13">
    <property type="entry name" value="PROTEIN UNC-93 HOMOLOG A"/>
    <property type="match status" value="1"/>
</dbReference>
<feature type="transmembrane region" description="Helical" evidence="6">
    <location>
        <begin position="290"/>
        <end position="319"/>
    </location>
</feature>
<accession>V4ARS1</accession>
<feature type="transmembrane region" description="Helical" evidence="6">
    <location>
        <begin position="393"/>
        <end position="414"/>
    </location>
</feature>
<keyword evidence="3 6" id="KW-0812">Transmembrane</keyword>
<dbReference type="RefSeq" id="XP_009051408.1">
    <property type="nucleotide sequence ID" value="XM_009053160.1"/>
</dbReference>
<feature type="transmembrane region" description="Helical" evidence="6">
    <location>
        <begin position="266"/>
        <end position="284"/>
    </location>
</feature>
<feature type="transmembrane region" description="Helical" evidence="6">
    <location>
        <begin position="420"/>
        <end position="441"/>
    </location>
</feature>
<name>V4ARS1_LOTGI</name>
<feature type="transmembrane region" description="Helical" evidence="6">
    <location>
        <begin position="55"/>
        <end position="75"/>
    </location>
</feature>
<dbReference type="Pfam" id="PF05978">
    <property type="entry name" value="UNC-93"/>
    <property type="match status" value="1"/>
</dbReference>
<evidence type="ECO:0000256" key="5">
    <source>
        <dbReference type="ARBA" id="ARBA00023136"/>
    </source>
</evidence>
<organism evidence="7 8">
    <name type="scientific">Lottia gigantea</name>
    <name type="common">Giant owl limpet</name>
    <dbReference type="NCBI Taxonomy" id="225164"/>
    <lineage>
        <taxon>Eukaryota</taxon>
        <taxon>Metazoa</taxon>
        <taxon>Spiralia</taxon>
        <taxon>Lophotrochozoa</taxon>
        <taxon>Mollusca</taxon>
        <taxon>Gastropoda</taxon>
        <taxon>Patellogastropoda</taxon>
        <taxon>Lottioidea</taxon>
        <taxon>Lottiidae</taxon>
        <taxon>Lottia</taxon>
    </lineage>
</organism>
<comment type="similarity">
    <text evidence="2">Belongs to the unc-93 family.</text>
</comment>
<feature type="transmembrane region" description="Helical" evidence="6">
    <location>
        <begin position="214"/>
        <end position="237"/>
    </location>
</feature>
<feature type="transmembrane region" description="Helical" evidence="6">
    <location>
        <begin position="87"/>
        <end position="107"/>
    </location>
</feature>
<comment type="subcellular location">
    <subcellularLocation>
        <location evidence="1">Membrane</location>
        <topology evidence="1">Multi-pass membrane protein</topology>
    </subcellularLocation>
</comment>